<dbReference type="EMBL" id="FOWD01000027">
    <property type="protein sequence ID" value="SFO45060.1"/>
    <property type="molecule type" value="Genomic_DNA"/>
</dbReference>
<reference evidence="1 2" key="1">
    <citation type="submission" date="2016-10" db="EMBL/GenBank/DDBJ databases">
        <authorList>
            <person name="de Groot N.N."/>
        </authorList>
    </citation>
    <scope>NUCLEOTIDE SEQUENCE [LARGE SCALE GENOMIC DNA]</scope>
    <source>
        <strain evidence="1 2">DSM 1283</strain>
    </source>
</reference>
<organism evidence="1 2">
    <name type="scientific">Anaerocolumna aminovalerica</name>
    <dbReference type="NCBI Taxonomy" id="1527"/>
    <lineage>
        <taxon>Bacteria</taxon>
        <taxon>Bacillati</taxon>
        <taxon>Bacillota</taxon>
        <taxon>Clostridia</taxon>
        <taxon>Lachnospirales</taxon>
        <taxon>Lachnospiraceae</taxon>
        <taxon>Anaerocolumna</taxon>
    </lineage>
</organism>
<dbReference type="RefSeq" id="WP_170848029.1">
    <property type="nucleotide sequence ID" value="NZ_BAABFM010000002.1"/>
</dbReference>
<sequence>MIEIIHTLISGSITSASRCGMKWELSKHKFLTGNLWGCTKLLLLLNGAKAPE</sequence>
<name>A0A1I5HAG6_9FIRM</name>
<dbReference type="STRING" id="1527.SAMN04489757_12736"/>
<keyword evidence="2" id="KW-1185">Reference proteome</keyword>
<proteinExistence type="predicted"/>
<evidence type="ECO:0000313" key="2">
    <source>
        <dbReference type="Proteomes" id="UP000198806"/>
    </source>
</evidence>
<protein>
    <submittedName>
        <fullName evidence="1">Uncharacterized protein</fullName>
    </submittedName>
</protein>
<gene>
    <name evidence="1" type="ORF">SAMN04489757_12736</name>
</gene>
<accession>A0A1I5HAG6</accession>
<dbReference type="Proteomes" id="UP000198806">
    <property type="component" value="Unassembled WGS sequence"/>
</dbReference>
<evidence type="ECO:0000313" key="1">
    <source>
        <dbReference type="EMBL" id="SFO45060.1"/>
    </source>
</evidence>
<dbReference type="AlphaFoldDB" id="A0A1I5HAG6"/>